<keyword evidence="2" id="KW-1185">Reference proteome</keyword>
<proteinExistence type="predicted"/>
<sequence length="103" mass="11505">RKALPQVELHNLQHDFDNYVDAATIKRNAVIKAAEREAAKIQANADAEANSAAFLKEKRSFDVEQKKIEMETRLAATVPVVISGKNGDKLIRRTFLQTLEAKS</sequence>
<dbReference type="Proteomes" id="UP001146120">
    <property type="component" value="Unassembled WGS sequence"/>
</dbReference>
<feature type="non-terminal residue" evidence="1">
    <location>
        <position position="1"/>
    </location>
</feature>
<reference evidence="1" key="1">
    <citation type="submission" date="2022-11" db="EMBL/GenBank/DDBJ databases">
        <authorList>
            <person name="Morgan W.R."/>
            <person name="Tartar A."/>
        </authorList>
    </citation>
    <scope>NUCLEOTIDE SEQUENCE</scope>
    <source>
        <strain evidence="1">ARSEF 373</strain>
    </source>
</reference>
<organism evidence="1 2">
    <name type="scientific">Lagenidium giganteum</name>
    <dbReference type="NCBI Taxonomy" id="4803"/>
    <lineage>
        <taxon>Eukaryota</taxon>
        <taxon>Sar</taxon>
        <taxon>Stramenopiles</taxon>
        <taxon>Oomycota</taxon>
        <taxon>Peronosporomycetes</taxon>
        <taxon>Pythiales</taxon>
        <taxon>Pythiaceae</taxon>
    </lineage>
</organism>
<protein>
    <recommendedName>
        <fullName evidence="3">Prohibitin</fullName>
    </recommendedName>
</protein>
<evidence type="ECO:0000313" key="2">
    <source>
        <dbReference type="Proteomes" id="UP001146120"/>
    </source>
</evidence>
<reference evidence="1" key="2">
    <citation type="journal article" date="2023" name="Microbiol Resour">
        <title>Decontamination and Annotation of the Draft Genome Sequence of the Oomycete Lagenidium giganteum ARSEF 373.</title>
        <authorList>
            <person name="Morgan W.R."/>
            <person name="Tartar A."/>
        </authorList>
    </citation>
    <scope>NUCLEOTIDE SEQUENCE</scope>
    <source>
        <strain evidence="1">ARSEF 373</strain>
    </source>
</reference>
<accession>A0AAV2Z3X4</accession>
<name>A0AAV2Z3X4_9STRA</name>
<evidence type="ECO:0008006" key="3">
    <source>
        <dbReference type="Google" id="ProtNLM"/>
    </source>
</evidence>
<gene>
    <name evidence="1" type="ORF">N0F65_004082</name>
</gene>
<comment type="caution">
    <text evidence="1">The sequence shown here is derived from an EMBL/GenBank/DDBJ whole genome shotgun (WGS) entry which is preliminary data.</text>
</comment>
<evidence type="ECO:0000313" key="1">
    <source>
        <dbReference type="EMBL" id="DAZ99449.1"/>
    </source>
</evidence>
<dbReference type="AlphaFoldDB" id="A0AAV2Z3X4"/>
<dbReference type="EMBL" id="DAKRPA010000083">
    <property type="protein sequence ID" value="DAZ99449.1"/>
    <property type="molecule type" value="Genomic_DNA"/>
</dbReference>